<evidence type="ECO:0000256" key="1">
    <source>
        <dbReference type="ARBA" id="ARBA00011082"/>
    </source>
</evidence>
<dbReference type="InterPro" id="IPR039547">
    <property type="entry name" value="Ribosomal_eL19"/>
</dbReference>
<dbReference type="GO" id="GO:0003735">
    <property type="term" value="F:structural constituent of ribosome"/>
    <property type="evidence" value="ECO:0007669"/>
    <property type="project" value="InterPro"/>
</dbReference>
<comment type="similarity">
    <text evidence="1 6">Belongs to the eukaryotic ribosomal protein eL19 family.</text>
</comment>
<reference evidence="9 10" key="1">
    <citation type="submission" date="2017-04" db="EMBL/GenBank/DDBJ databases">
        <authorList>
            <person name="Varghese N."/>
            <person name="Submissions S."/>
        </authorList>
    </citation>
    <scope>NUCLEOTIDE SEQUENCE [LARGE SCALE GENOMIC DNA]</scope>
    <source>
        <strain evidence="9 10">DSM 9789</strain>
    </source>
</reference>
<comment type="caution">
    <text evidence="9">The sequence shown here is derived from an EMBL/GenBank/DDBJ whole genome shotgun (WGS) entry which is preliminary data.</text>
</comment>
<dbReference type="AlphaFoldDB" id="A0A8G2FVX4"/>
<keyword evidence="3 6" id="KW-0694">RNA-binding</keyword>
<dbReference type="SUPFAM" id="SSF48140">
    <property type="entry name" value="Ribosomal protein L19 (L19e)"/>
    <property type="match status" value="1"/>
</dbReference>
<keyword evidence="5 6" id="KW-0687">Ribonucleoprotein</keyword>
<dbReference type="GO" id="GO:0006412">
    <property type="term" value="P:translation"/>
    <property type="evidence" value="ECO:0007669"/>
    <property type="project" value="UniProtKB-UniRule"/>
</dbReference>
<comment type="subunit">
    <text evidence="6">Part of the 50S ribosomal subunit.</text>
</comment>
<dbReference type="InterPro" id="IPR057259">
    <property type="entry name" value="Ribosomal_L19e"/>
</dbReference>
<accession>A0A8G2FVX4</accession>
<keyword evidence="2 6" id="KW-0699">rRNA-binding</keyword>
<feature type="domain" description="Large ribosomal subunit protein eL19" evidence="8">
    <location>
        <begin position="2"/>
        <end position="145"/>
    </location>
</feature>
<evidence type="ECO:0000256" key="7">
    <source>
        <dbReference type="SAM" id="Coils"/>
    </source>
</evidence>
<name>A0A8G2FVX4_PICTO</name>
<dbReference type="RefSeq" id="WP_084272421.1">
    <property type="nucleotide sequence ID" value="NZ_FWYE01000001.1"/>
</dbReference>
<dbReference type="InterPro" id="IPR033936">
    <property type="entry name" value="Ribosomal_eL19_arc"/>
</dbReference>
<dbReference type="InterPro" id="IPR035970">
    <property type="entry name" value="60S_ribosomal_eL19_sf"/>
</dbReference>
<dbReference type="CDD" id="cd01418">
    <property type="entry name" value="Ribosomal_L19e_A"/>
    <property type="match status" value="1"/>
</dbReference>
<evidence type="ECO:0000256" key="4">
    <source>
        <dbReference type="ARBA" id="ARBA00022980"/>
    </source>
</evidence>
<keyword evidence="4 6" id="KW-0689">Ribosomal protein</keyword>
<dbReference type="InterPro" id="IPR015972">
    <property type="entry name" value="Ribosomal_eL19_dom1"/>
</dbReference>
<sequence>MKVQSVKQIAADEMKVGVSRVWIDTNSIDQVLDATSREDVRKLIDLHIIQKKQKKGNSNYRLKKRIEQLAKGRRRGEGSVRGTKYARFPRKRRWISRIRALRKELRELKTNNKIDKKTYRRYYRIIKSGSFVSRAQLRNHIQAAGLLKGDKNENSTSS</sequence>
<gene>
    <name evidence="6" type="primary">rpl19e</name>
    <name evidence="9" type="ORF">SAMN02745355_0332</name>
</gene>
<dbReference type="Gene3D" id="1.10.1200.240">
    <property type="match status" value="1"/>
</dbReference>
<feature type="coiled-coil region" evidence="7">
    <location>
        <begin position="91"/>
        <end position="118"/>
    </location>
</feature>
<evidence type="ECO:0000256" key="2">
    <source>
        <dbReference type="ARBA" id="ARBA00022730"/>
    </source>
</evidence>
<evidence type="ECO:0000256" key="6">
    <source>
        <dbReference type="HAMAP-Rule" id="MF_01475"/>
    </source>
</evidence>
<dbReference type="Pfam" id="PF01280">
    <property type="entry name" value="Ribosomal_L19e"/>
    <property type="match status" value="1"/>
</dbReference>
<protein>
    <recommendedName>
        <fullName evidence="6">Large ribosomal subunit protein eL19</fullName>
    </recommendedName>
</protein>
<keyword evidence="10" id="KW-1185">Reference proteome</keyword>
<dbReference type="Pfam" id="PF25476">
    <property type="entry name" value="Ribosomal_L19e_C"/>
    <property type="match status" value="1"/>
</dbReference>
<dbReference type="EMBL" id="FWYE01000001">
    <property type="protein sequence ID" value="SMD30451.1"/>
    <property type="molecule type" value="Genomic_DNA"/>
</dbReference>
<comment type="function">
    <text evidence="6">Binds to the 23S rRNA.</text>
</comment>
<keyword evidence="7" id="KW-0175">Coiled coil</keyword>
<evidence type="ECO:0000313" key="9">
    <source>
        <dbReference type="EMBL" id="SMD30451.1"/>
    </source>
</evidence>
<evidence type="ECO:0000256" key="5">
    <source>
        <dbReference type="ARBA" id="ARBA00023274"/>
    </source>
</evidence>
<organism evidence="9 10">
    <name type="scientific">Picrophilus torridus (strain ATCC 700027 / DSM 9790 / JCM 10055 / NBRC 100828 / KAW 2/3)</name>
    <dbReference type="NCBI Taxonomy" id="1122961"/>
    <lineage>
        <taxon>Archaea</taxon>
        <taxon>Methanobacteriati</taxon>
        <taxon>Thermoplasmatota</taxon>
        <taxon>Thermoplasmata</taxon>
        <taxon>Thermoplasmatales</taxon>
        <taxon>Picrophilaceae</taxon>
        <taxon>Picrophilus</taxon>
    </lineage>
</organism>
<dbReference type="PANTHER" id="PTHR10722">
    <property type="entry name" value="60S RIBOSOMAL PROTEIN L19"/>
    <property type="match status" value="1"/>
</dbReference>
<dbReference type="Proteomes" id="UP000192315">
    <property type="component" value="Unassembled WGS sequence"/>
</dbReference>
<dbReference type="Gene3D" id="1.10.1650.10">
    <property type="match status" value="1"/>
</dbReference>
<proteinExistence type="inferred from homology"/>
<evidence type="ECO:0000259" key="8">
    <source>
        <dbReference type="SMART" id="SM01416"/>
    </source>
</evidence>
<dbReference type="GO" id="GO:0070180">
    <property type="term" value="F:large ribosomal subunit rRNA binding"/>
    <property type="evidence" value="ECO:0007669"/>
    <property type="project" value="UniProtKB-UniRule"/>
</dbReference>
<dbReference type="SMART" id="SM01416">
    <property type="entry name" value="Ribosomal_L19e"/>
    <property type="match status" value="1"/>
</dbReference>
<dbReference type="InterPro" id="IPR000196">
    <property type="entry name" value="Ribosomal_eL19_dom"/>
</dbReference>
<dbReference type="InterPro" id="IPR057260">
    <property type="entry name" value="Ribosomal_L19e_C"/>
</dbReference>
<evidence type="ECO:0000256" key="3">
    <source>
        <dbReference type="ARBA" id="ARBA00022884"/>
    </source>
</evidence>
<dbReference type="NCBIfam" id="NF006343">
    <property type="entry name" value="PRK08570.1"/>
    <property type="match status" value="1"/>
</dbReference>
<dbReference type="HAMAP" id="MF_01475">
    <property type="entry name" value="Ribosomal_eL19"/>
    <property type="match status" value="1"/>
</dbReference>
<dbReference type="GO" id="GO:0022625">
    <property type="term" value="C:cytosolic large ribosomal subunit"/>
    <property type="evidence" value="ECO:0007669"/>
    <property type="project" value="InterPro"/>
</dbReference>
<evidence type="ECO:0000313" key="10">
    <source>
        <dbReference type="Proteomes" id="UP000192315"/>
    </source>
</evidence>